<reference evidence="3" key="1">
    <citation type="submission" date="2015-02" db="EMBL/GenBank/DDBJ databases">
        <title>Characterization of two novel Thaumarchaeota isolated from the Northern Adriatic Sea.</title>
        <authorList>
            <person name="Bayer B."/>
            <person name="Vojvoda J."/>
            <person name="Offre P."/>
            <person name="Srivastava A."/>
            <person name="Elisabeth N."/>
            <person name="Garcia J.A.L."/>
            <person name="Schleper C."/>
            <person name="Herndl G.J."/>
        </authorList>
    </citation>
    <scope>NUCLEOTIDE SEQUENCE [LARGE SCALE GENOMIC DNA]</scope>
    <source>
        <strain evidence="3">D3C</strain>
    </source>
</reference>
<feature type="transmembrane region" description="Helical" evidence="1">
    <location>
        <begin position="12"/>
        <end position="36"/>
    </location>
</feature>
<evidence type="ECO:0000313" key="3">
    <source>
        <dbReference type="Proteomes" id="UP000032027"/>
    </source>
</evidence>
<reference evidence="2 3" key="3">
    <citation type="journal article" date="2019" name="Int. J. Syst. Evol. Microbiol.">
        <title>Nitrosopumilus adriaticus sp. nov. and Nitrosopumilus piranensis sp. nov., two ammonia-oxidizing archaea from the Adriatic Sea and members of the class Nitrososphaeria.</title>
        <authorList>
            <person name="Bayer B."/>
            <person name="Vojvoda J."/>
            <person name="Reinthaler T."/>
            <person name="Reyes C."/>
            <person name="Pinto M."/>
            <person name="Herndl G.J."/>
        </authorList>
    </citation>
    <scope>NUCLEOTIDE SEQUENCE [LARGE SCALE GENOMIC DNA]</scope>
    <source>
        <strain evidence="2 3">D3C</strain>
    </source>
</reference>
<dbReference type="Proteomes" id="UP000032027">
    <property type="component" value="Chromosome"/>
</dbReference>
<dbReference type="EMBL" id="CP010868">
    <property type="protein sequence ID" value="AJM91773.1"/>
    <property type="molecule type" value="Genomic_DNA"/>
</dbReference>
<dbReference type="RefSeq" id="WP_148702737.1">
    <property type="nucleotide sequence ID" value="NZ_CP010868.1"/>
</dbReference>
<keyword evidence="1" id="KW-0812">Transmembrane</keyword>
<dbReference type="PATRIC" id="fig|1582439.9.peg.567"/>
<reference evidence="2 3" key="2">
    <citation type="journal article" date="2016" name="ISME J.">
        <title>Physiological and genomic characterization of two novel marine thaumarchaeal strains indicates niche differentiation.</title>
        <authorList>
            <person name="Bayer B."/>
            <person name="Vojvoda J."/>
            <person name="Offre P."/>
            <person name="Alves R.J."/>
            <person name="Elisabeth N.H."/>
            <person name="Garcia J.A."/>
            <person name="Volland J.M."/>
            <person name="Srivastava A."/>
            <person name="Schleper C."/>
            <person name="Herndl G.J."/>
        </authorList>
    </citation>
    <scope>NUCLEOTIDE SEQUENCE [LARGE SCALE GENOMIC DNA]</scope>
    <source>
        <strain evidence="2 3">D3C</strain>
    </source>
</reference>
<organism evidence="2 3">
    <name type="scientific">Nitrosopumilus piranensis</name>
    <dbReference type="NCBI Taxonomy" id="1582439"/>
    <lineage>
        <taxon>Archaea</taxon>
        <taxon>Nitrososphaerota</taxon>
        <taxon>Nitrososphaeria</taxon>
        <taxon>Nitrosopumilales</taxon>
        <taxon>Nitrosopumilaceae</taxon>
        <taxon>Nitrosopumilus</taxon>
    </lineage>
</organism>
<dbReference type="AlphaFoldDB" id="A0A0C5BPZ3"/>
<keyword evidence="3" id="KW-1185">Reference proteome</keyword>
<evidence type="ECO:0000313" key="2">
    <source>
        <dbReference type="EMBL" id="AJM91773.1"/>
    </source>
</evidence>
<accession>A0A0C5BPZ3</accession>
<dbReference type="GeneID" id="41599718"/>
<protein>
    <submittedName>
        <fullName evidence="2">Uncharacterized protein</fullName>
    </submittedName>
</protein>
<dbReference type="STRING" id="1582439.NPIRD3C_0559"/>
<proteinExistence type="predicted"/>
<sequence length="60" mass="6481">MAGAAVTDFLPFLPFVISGIGLAIAILLIADSVFVFQKISHGHIMDSLLKDDESFESDQK</sequence>
<keyword evidence="1" id="KW-1133">Transmembrane helix</keyword>
<keyword evidence="1" id="KW-0472">Membrane</keyword>
<evidence type="ECO:0000256" key="1">
    <source>
        <dbReference type="SAM" id="Phobius"/>
    </source>
</evidence>
<dbReference type="OrthoDB" id="43518at2157"/>
<dbReference type="HOGENOM" id="CLU_2930036_0_0_2"/>
<name>A0A0C5BPZ3_9ARCH</name>
<gene>
    <name evidence="2" type="ORF">NPIRD3C_0559</name>
</gene>
<dbReference type="KEGG" id="nid:NPIRD3C_0559"/>